<evidence type="ECO:0000256" key="30">
    <source>
        <dbReference type="ARBA" id="ARBA00022840"/>
    </source>
</evidence>
<keyword evidence="24" id="KW-0677">Repeat</keyword>
<evidence type="ECO:0000256" key="28">
    <source>
        <dbReference type="ARBA" id="ARBA00022825"/>
    </source>
</evidence>
<evidence type="ECO:0000256" key="10">
    <source>
        <dbReference type="ARBA" id="ARBA00010036"/>
    </source>
</evidence>
<evidence type="ECO:0000256" key="6">
    <source>
        <dbReference type="ARBA" id="ARBA00004613"/>
    </source>
</evidence>
<feature type="region of interest" description="Disordered" evidence="46">
    <location>
        <begin position="642"/>
        <end position="662"/>
    </location>
</feature>
<dbReference type="Gene3D" id="3.40.50.300">
    <property type="entry name" value="P-loop containing nucleotide triphosphate hydrolases"/>
    <property type="match status" value="2"/>
</dbReference>
<evidence type="ECO:0000256" key="15">
    <source>
        <dbReference type="ARBA" id="ARBA00022475"/>
    </source>
</evidence>
<dbReference type="InterPro" id="IPR041204">
    <property type="entry name" value="RIG-I-like_C"/>
</dbReference>
<dbReference type="Gene3D" id="2.170.150.30">
    <property type="entry name" value="RIG-I-like receptor, C-terminal regulatory domain"/>
    <property type="match status" value="1"/>
</dbReference>
<comment type="similarity">
    <text evidence="10">Belongs to the peptidase S9B family. DPPIV subfamily.</text>
</comment>
<keyword evidence="33" id="KW-0694">RNA-binding</keyword>
<evidence type="ECO:0000256" key="33">
    <source>
        <dbReference type="ARBA" id="ARBA00022884"/>
    </source>
</evidence>
<dbReference type="PROSITE" id="PS00708">
    <property type="entry name" value="PRO_ENDOPEP_SER"/>
    <property type="match status" value="2"/>
</dbReference>
<dbReference type="Pfam" id="PF16739">
    <property type="entry name" value="CARD_2"/>
    <property type="match status" value="2"/>
</dbReference>
<comment type="catalytic activity">
    <reaction evidence="1">
        <text>Release of an N-terminal dipeptide, Xaa-Yaa-|-Zaa-, from a polypeptide, preferentially when Yaa is Pro, provided Zaa is neither Pro nor hydroxyproline.</text>
        <dbReference type="EC" id="3.4.14.5"/>
    </reaction>
</comment>
<keyword evidence="42" id="KW-0966">Cell projection</keyword>
<dbReference type="PROSITE" id="PS00260">
    <property type="entry name" value="GLUCAGON"/>
    <property type="match status" value="2"/>
</dbReference>
<evidence type="ECO:0000256" key="22">
    <source>
        <dbReference type="ARBA" id="ARBA00022692"/>
    </source>
</evidence>
<dbReference type="InterPro" id="IPR021673">
    <property type="entry name" value="RLR_CTR"/>
</dbReference>
<evidence type="ECO:0000256" key="45">
    <source>
        <dbReference type="ARBA" id="ARBA00049390"/>
    </source>
</evidence>
<keyword evidence="36" id="KW-0735">Signal-anchor</keyword>
<evidence type="ECO:0000256" key="17">
    <source>
        <dbReference type="ARBA" id="ARBA00022499"/>
    </source>
</evidence>
<evidence type="ECO:0000256" key="42">
    <source>
        <dbReference type="ARBA" id="ARBA00023273"/>
    </source>
</evidence>
<dbReference type="InterPro" id="IPR002471">
    <property type="entry name" value="Pept_S9_AS"/>
</dbReference>
<dbReference type="InterPro" id="IPR001650">
    <property type="entry name" value="Helicase_C-like"/>
</dbReference>
<keyword evidence="32" id="KW-0391">Immunity</keyword>
<keyword evidence="16" id="KW-0963">Cytoplasm</keyword>
<dbReference type="PROSITE" id="PS51789">
    <property type="entry name" value="RLR_CTR"/>
    <property type="match status" value="1"/>
</dbReference>
<evidence type="ECO:0000256" key="16">
    <source>
        <dbReference type="ARBA" id="ARBA00022490"/>
    </source>
</evidence>
<dbReference type="SMART" id="SM00487">
    <property type="entry name" value="DEXDc"/>
    <property type="match status" value="1"/>
</dbReference>
<evidence type="ECO:0000256" key="11">
    <source>
        <dbReference type="ARBA" id="ARBA00012062"/>
    </source>
</evidence>
<evidence type="ECO:0000259" key="49">
    <source>
        <dbReference type="PROSITE" id="PS51789"/>
    </source>
</evidence>
<keyword evidence="26" id="KW-0378">Hydrolase</keyword>
<feature type="domain" description="Helicase C-terminal" evidence="48">
    <location>
        <begin position="693"/>
        <end position="869"/>
    </location>
</feature>
<keyword evidence="23" id="KW-0479">Metal-binding</keyword>
<dbReference type="InterPro" id="IPR027417">
    <property type="entry name" value="P-loop_NTPase"/>
</dbReference>
<evidence type="ECO:0000256" key="31">
    <source>
        <dbReference type="ARBA" id="ARBA00022843"/>
    </source>
</evidence>
<dbReference type="Gene3D" id="3.40.50.1820">
    <property type="entry name" value="alpha/beta hydrolase"/>
    <property type="match status" value="2"/>
</dbReference>
<dbReference type="InterPro" id="IPR001375">
    <property type="entry name" value="Peptidase_S9_cat"/>
</dbReference>
<feature type="domain" description="RLR CTR" evidence="49">
    <location>
        <begin position="885"/>
        <end position="1032"/>
    </location>
</feature>
<evidence type="ECO:0000256" key="24">
    <source>
        <dbReference type="ARBA" id="ARBA00022737"/>
    </source>
</evidence>
<protein>
    <recommendedName>
        <fullName evidence="13">Dipeptidyl peptidase 4</fullName>
        <ecNumber evidence="11">3.4.14.5</ecNumber>
        <ecNumber evidence="12">3.6.4.13</ecNumber>
    </recommendedName>
    <alternativeName>
        <fullName evidence="43">Dipeptidyl peptidase IV</fullName>
    </alternativeName>
    <alternativeName>
        <fullName evidence="44">T-cell activation antigen CD26</fullName>
    </alternativeName>
</protein>
<dbReference type="InterPro" id="IPR038557">
    <property type="entry name" value="RLR_C_sf"/>
</dbReference>
<evidence type="ECO:0000256" key="35">
    <source>
        <dbReference type="ARBA" id="ARBA00022949"/>
    </source>
</evidence>
<evidence type="ECO:0000256" key="39">
    <source>
        <dbReference type="ARBA" id="ARBA00023136"/>
    </source>
</evidence>
<evidence type="ECO:0000256" key="44">
    <source>
        <dbReference type="ARBA" id="ARBA00031284"/>
    </source>
</evidence>
<evidence type="ECO:0000256" key="3">
    <source>
        <dbReference type="ARBA" id="ARBA00004341"/>
    </source>
</evidence>
<dbReference type="InterPro" id="IPR011029">
    <property type="entry name" value="DEATH-like_dom_sf"/>
</dbReference>
<evidence type="ECO:0000256" key="43">
    <source>
        <dbReference type="ARBA" id="ARBA00030567"/>
    </source>
</evidence>
<comment type="caution">
    <text evidence="50">The sequence shown here is derived from an EMBL/GenBank/DDBJ whole genome shotgun (WGS) entry which is preliminary data.</text>
</comment>
<keyword evidence="27" id="KW-0347">Helicase</keyword>
<dbReference type="Pfam" id="PF00930">
    <property type="entry name" value="DPPIV_N"/>
    <property type="match status" value="2"/>
</dbReference>
<keyword evidence="37" id="KW-1133">Transmembrane helix</keyword>
<dbReference type="Gene3D" id="6.10.250.590">
    <property type="match status" value="3"/>
</dbReference>
<evidence type="ECO:0000256" key="19">
    <source>
        <dbReference type="ARBA" id="ARBA00022553"/>
    </source>
</evidence>
<evidence type="ECO:0000256" key="20">
    <source>
        <dbReference type="ARBA" id="ARBA00022588"/>
    </source>
</evidence>
<keyword evidence="51" id="KW-1185">Reference proteome</keyword>
<keyword evidence="29" id="KW-0862">Zinc</keyword>
<dbReference type="SMART" id="SM00070">
    <property type="entry name" value="GLUCA"/>
    <property type="match status" value="3"/>
</dbReference>
<dbReference type="Gene3D" id="1.20.1320.30">
    <property type="match status" value="1"/>
</dbReference>
<keyword evidence="38" id="KW-0051">Antiviral defense</keyword>
<feature type="compositionally biased region" description="Basic and acidic residues" evidence="46">
    <location>
        <begin position="1526"/>
        <end position="1536"/>
    </location>
</feature>
<evidence type="ECO:0000256" key="34">
    <source>
        <dbReference type="ARBA" id="ARBA00022889"/>
    </source>
</evidence>
<keyword evidence="22" id="KW-0812">Transmembrane</keyword>
<keyword evidence="41" id="KW-0325">Glycoprotein</keyword>
<keyword evidence="15" id="KW-1003">Cell membrane</keyword>
<evidence type="ECO:0000256" key="32">
    <source>
        <dbReference type="ARBA" id="ARBA00022859"/>
    </source>
</evidence>
<dbReference type="SUPFAM" id="SSF47986">
    <property type="entry name" value="DEATH domain"/>
    <property type="match status" value="1"/>
</dbReference>
<evidence type="ECO:0000256" key="12">
    <source>
        <dbReference type="ARBA" id="ARBA00012552"/>
    </source>
</evidence>
<evidence type="ECO:0000256" key="1">
    <source>
        <dbReference type="ARBA" id="ARBA00001257"/>
    </source>
</evidence>
<dbReference type="InterPro" id="IPR050278">
    <property type="entry name" value="Serine_Prot_S9B/DPPIV"/>
</dbReference>
<keyword evidence="19" id="KW-0597">Phosphoprotein</keyword>
<evidence type="ECO:0000256" key="21">
    <source>
        <dbReference type="ARBA" id="ARBA00022670"/>
    </source>
</evidence>
<dbReference type="PROSITE" id="PS51194">
    <property type="entry name" value="HELICASE_CTER"/>
    <property type="match status" value="1"/>
</dbReference>
<feature type="compositionally biased region" description="Basic and acidic residues" evidence="46">
    <location>
        <begin position="310"/>
        <end position="321"/>
    </location>
</feature>
<evidence type="ECO:0000256" key="4">
    <source>
        <dbReference type="ARBA" id="ARBA00004485"/>
    </source>
</evidence>
<dbReference type="PROSITE" id="PS51192">
    <property type="entry name" value="HELICASE_ATP_BIND_1"/>
    <property type="match status" value="1"/>
</dbReference>
<evidence type="ECO:0000256" key="13">
    <source>
        <dbReference type="ARBA" id="ARBA00014711"/>
    </source>
</evidence>
<keyword evidence="39" id="KW-0472">Membrane</keyword>
<keyword evidence="25" id="KW-0547">Nucleotide-binding</keyword>
<feature type="region of interest" description="Disordered" evidence="46">
    <location>
        <begin position="1509"/>
        <end position="1537"/>
    </location>
</feature>
<comment type="similarity">
    <text evidence="9">Belongs to the glucagon family.</text>
</comment>
<evidence type="ECO:0000313" key="51">
    <source>
        <dbReference type="Proteomes" id="UP001145742"/>
    </source>
</evidence>
<dbReference type="Pfam" id="PF00123">
    <property type="entry name" value="Hormone_2"/>
    <property type="match status" value="2"/>
</dbReference>
<keyword evidence="20" id="KW-0399">Innate immunity</keyword>
<dbReference type="Pfam" id="PF04851">
    <property type="entry name" value="ResIII"/>
    <property type="match status" value="1"/>
</dbReference>
<dbReference type="EMBL" id="WHWB01034717">
    <property type="protein sequence ID" value="KAJ7405296.1"/>
    <property type="molecule type" value="Genomic_DNA"/>
</dbReference>
<keyword evidence="35" id="KW-0965">Cell junction</keyword>
<feature type="domain" description="Helicase ATP-binding" evidence="47">
    <location>
        <begin position="329"/>
        <end position="517"/>
    </location>
</feature>
<dbReference type="InterPro" id="IPR002469">
    <property type="entry name" value="Peptidase_S9B_N"/>
</dbReference>
<evidence type="ECO:0000256" key="29">
    <source>
        <dbReference type="ARBA" id="ARBA00022833"/>
    </source>
</evidence>
<evidence type="ECO:0000256" key="41">
    <source>
        <dbReference type="ARBA" id="ARBA00023180"/>
    </source>
</evidence>
<dbReference type="PANTHER" id="PTHR11731">
    <property type="entry name" value="PROTEASE FAMILY S9B,C DIPEPTIDYL-PEPTIDASE IV-RELATED"/>
    <property type="match status" value="1"/>
</dbReference>
<dbReference type="EC" id="3.4.14.5" evidence="11"/>
<evidence type="ECO:0000256" key="25">
    <source>
        <dbReference type="ARBA" id="ARBA00022741"/>
    </source>
</evidence>
<dbReference type="InterPro" id="IPR006935">
    <property type="entry name" value="Helicase/UvrB_N"/>
</dbReference>
<evidence type="ECO:0000256" key="18">
    <source>
        <dbReference type="ARBA" id="ARBA00022525"/>
    </source>
</evidence>
<comment type="subcellular location">
    <subcellularLocation>
        <location evidence="7">Apical cell membrane</location>
        <topology evidence="7">Single-pass type II membrane protein</topology>
    </subcellularLocation>
    <subcellularLocation>
        <location evidence="3">Cell projection</location>
        <location evidence="3">Invadopodium membrane</location>
        <topology evidence="3">Single-pass type II membrane protein</topology>
    </subcellularLocation>
    <subcellularLocation>
        <location evidence="4">Cell projection</location>
        <location evidence="4">Lamellipodium membrane</location>
        <topology evidence="4">Single-pass type II membrane protein</topology>
    </subcellularLocation>
    <subcellularLocation>
        <location evidence="5">Cytoplasm</location>
    </subcellularLocation>
    <subcellularLocation>
        <location evidence="2">Membrane raft</location>
    </subcellularLocation>
    <subcellularLocation>
        <location evidence="6">Secreted</location>
    </subcellularLocation>
</comment>
<feature type="compositionally biased region" description="Polar residues" evidence="46">
    <location>
        <begin position="289"/>
        <end position="301"/>
    </location>
</feature>
<keyword evidence="28" id="KW-0720">Serine protease</keyword>
<gene>
    <name evidence="50" type="ORF">WISP_141382</name>
</gene>
<keyword evidence="18" id="KW-0964">Secreted</keyword>
<evidence type="ECO:0000256" key="36">
    <source>
        <dbReference type="ARBA" id="ARBA00022968"/>
    </source>
</evidence>
<evidence type="ECO:0000259" key="48">
    <source>
        <dbReference type="PROSITE" id="PS51194"/>
    </source>
</evidence>
<keyword evidence="30" id="KW-0067">ATP-binding</keyword>
<keyword evidence="34" id="KW-0130">Cell adhesion</keyword>
<accession>A0ABQ9CRL3</accession>
<evidence type="ECO:0000259" key="47">
    <source>
        <dbReference type="PROSITE" id="PS51192"/>
    </source>
</evidence>
<dbReference type="SUPFAM" id="SSF53474">
    <property type="entry name" value="alpha/beta-Hydrolases"/>
    <property type="match status" value="2"/>
</dbReference>
<evidence type="ECO:0000313" key="50">
    <source>
        <dbReference type="EMBL" id="KAJ7405296.1"/>
    </source>
</evidence>
<evidence type="ECO:0000256" key="26">
    <source>
        <dbReference type="ARBA" id="ARBA00022801"/>
    </source>
</evidence>
<evidence type="ECO:0000256" key="23">
    <source>
        <dbReference type="ARBA" id="ARBA00022723"/>
    </source>
</evidence>
<evidence type="ECO:0000256" key="27">
    <source>
        <dbReference type="ARBA" id="ARBA00022806"/>
    </source>
</evidence>
<reference evidence="50" key="1">
    <citation type="submission" date="2019-10" db="EMBL/GenBank/DDBJ databases">
        <authorList>
            <person name="Soares A.E.R."/>
            <person name="Aleixo A."/>
            <person name="Schneider P."/>
            <person name="Miyaki C.Y."/>
            <person name="Schneider M.P."/>
            <person name="Mello C."/>
            <person name="Vasconcelos A.T.R."/>
        </authorList>
    </citation>
    <scope>NUCLEOTIDE SEQUENCE</scope>
    <source>
        <tissue evidence="50">Muscle</tissue>
    </source>
</reference>
<dbReference type="PANTHER" id="PTHR11731:SF128">
    <property type="entry name" value="DIPEPTIDYL PEPTIDASE 4"/>
    <property type="match status" value="1"/>
</dbReference>
<keyword evidence="17" id="KW-1017">Isopeptide bond</keyword>
<name>A0ABQ9CRL3_9PASS</name>
<comment type="similarity">
    <text evidence="8">Belongs to the helicase family. RLR subfamily.</text>
</comment>
<proteinExistence type="inferred from homology"/>
<organism evidence="50 51">
    <name type="scientific">Willisornis vidua</name>
    <name type="common">Xingu scale-backed antbird</name>
    <dbReference type="NCBI Taxonomy" id="1566151"/>
    <lineage>
        <taxon>Eukaryota</taxon>
        <taxon>Metazoa</taxon>
        <taxon>Chordata</taxon>
        <taxon>Craniata</taxon>
        <taxon>Vertebrata</taxon>
        <taxon>Euteleostomi</taxon>
        <taxon>Archelosauria</taxon>
        <taxon>Archosauria</taxon>
        <taxon>Dinosauria</taxon>
        <taxon>Saurischia</taxon>
        <taxon>Theropoda</taxon>
        <taxon>Coelurosauria</taxon>
        <taxon>Aves</taxon>
        <taxon>Neognathae</taxon>
        <taxon>Neoaves</taxon>
        <taxon>Telluraves</taxon>
        <taxon>Australaves</taxon>
        <taxon>Passeriformes</taxon>
        <taxon>Thamnophilidae</taxon>
        <taxon>Willisornis</taxon>
    </lineage>
</organism>
<dbReference type="Pfam" id="PF18811">
    <property type="entry name" value="DPPIV_rep"/>
    <property type="match status" value="1"/>
</dbReference>
<evidence type="ECO:0000256" key="5">
    <source>
        <dbReference type="ARBA" id="ARBA00004496"/>
    </source>
</evidence>
<dbReference type="InterPro" id="IPR000532">
    <property type="entry name" value="Glucagon_GIP_secretin_VIP"/>
</dbReference>
<dbReference type="Pfam" id="PF11648">
    <property type="entry name" value="RIG-I_C-RD"/>
    <property type="match status" value="1"/>
</dbReference>
<feature type="region of interest" description="Disordered" evidence="46">
    <location>
        <begin position="267"/>
        <end position="321"/>
    </location>
</feature>
<dbReference type="InterPro" id="IPR029058">
    <property type="entry name" value="AB_hydrolase_fold"/>
</dbReference>
<keyword evidence="31" id="KW-0832">Ubl conjugation</keyword>
<keyword evidence="14" id="KW-0031">Aminopeptidase</keyword>
<evidence type="ECO:0000256" key="7">
    <source>
        <dbReference type="ARBA" id="ARBA00004655"/>
    </source>
</evidence>
<comment type="catalytic activity">
    <reaction evidence="45">
        <text>ATP + H2O = ADP + phosphate + H(+)</text>
        <dbReference type="Rhea" id="RHEA:13065"/>
        <dbReference type="ChEBI" id="CHEBI:15377"/>
        <dbReference type="ChEBI" id="CHEBI:15378"/>
        <dbReference type="ChEBI" id="CHEBI:30616"/>
        <dbReference type="ChEBI" id="CHEBI:43474"/>
        <dbReference type="ChEBI" id="CHEBI:456216"/>
        <dbReference type="EC" id="3.6.4.13"/>
    </reaction>
    <physiologicalReaction direction="left-to-right" evidence="45">
        <dbReference type="Rhea" id="RHEA:13066"/>
    </physiologicalReaction>
</comment>
<dbReference type="SUPFAM" id="SSF82171">
    <property type="entry name" value="DPP6 N-terminal domain-like"/>
    <property type="match status" value="2"/>
</dbReference>
<dbReference type="Pfam" id="PF00326">
    <property type="entry name" value="Peptidase_S9"/>
    <property type="match status" value="2"/>
</dbReference>
<evidence type="ECO:0000256" key="38">
    <source>
        <dbReference type="ARBA" id="ARBA00023118"/>
    </source>
</evidence>
<dbReference type="CDD" id="cd18802">
    <property type="entry name" value="SF2_C_dicer"/>
    <property type="match status" value="1"/>
</dbReference>
<dbReference type="SUPFAM" id="SSF52540">
    <property type="entry name" value="P-loop containing nucleoside triphosphate hydrolases"/>
    <property type="match status" value="1"/>
</dbReference>
<dbReference type="EC" id="3.6.4.13" evidence="12"/>
<keyword evidence="40" id="KW-1015">Disulfide bond</keyword>
<dbReference type="Proteomes" id="UP001145742">
    <property type="component" value="Unassembled WGS sequence"/>
</dbReference>
<dbReference type="CDD" id="cd18074">
    <property type="entry name" value="DEXHc_RLR-2"/>
    <property type="match status" value="1"/>
</dbReference>
<dbReference type="Pfam" id="PF18119">
    <property type="entry name" value="RIG-I_C"/>
    <property type="match status" value="1"/>
</dbReference>
<dbReference type="Gene3D" id="1.10.533.10">
    <property type="entry name" value="Death Domain, Fas"/>
    <property type="match status" value="2"/>
</dbReference>
<evidence type="ECO:0000256" key="37">
    <source>
        <dbReference type="ARBA" id="ARBA00022989"/>
    </source>
</evidence>
<dbReference type="Pfam" id="PF00271">
    <property type="entry name" value="Helicase_C"/>
    <property type="match status" value="1"/>
</dbReference>
<dbReference type="Gene3D" id="2.140.10.30">
    <property type="entry name" value="Dipeptidylpeptidase IV, N-terminal domain"/>
    <property type="match status" value="3"/>
</dbReference>
<evidence type="ECO:0000256" key="2">
    <source>
        <dbReference type="ARBA" id="ARBA00004285"/>
    </source>
</evidence>
<evidence type="ECO:0000256" key="40">
    <source>
        <dbReference type="ARBA" id="ARBA00023157"/>
    </source>
</evidence>
<dbReference type="SMART" id="SM00490">
    <property type="entry name" value="HELICc"/>
    <property type="match status" value="1"/>
</dbReference>
<sequence length="2426" mass="276799">MEEGDRDERFLYMISCFRSRLKRFIQVQPVLDRLPSLSAEEREKVRAAAEQRGAVAAAEELLRAVEQGPRGCGWFHEFLQALEHGGCSLAACYANPSLSQLLSPAEEADHDLCVQLVQLLHGTLVNRMQPVQVSEKCLEMGIFQEDDLDRIHTVTDNRGNRDGARELLSRIVQKKDWFSSFLVALRETQHEDLADELSGNTGVKIKTLCYAVMCMMNTGTENRQNGMKKSTNEETEVTSQPGYAIVEDLKQQENINDSLGSETSVLETSMGDHSVDSESDISIGDGRVSNLNENLEQSYTTSDSDEDEEERRASPEPELTLRDYQMEVARPALNGENIIICLPTGTGKTRVAVYVTKDHLDKKRRASEPGKVIVLVNKVPLVEQHLASEFHPFLKRWYQVIGLSGDSQLKISFPEVVRRNDVIISTAQILENSLLNADKEDEEDFSLIIIDECHHTQKEGVYNNIMRRYLKEKMKNRKLAKGNKPLIPQPQILGLTASPGVGGAKSYSKAEEHILKICANLDACRIMTVEEHATQLNNQVKEPSKKTVVANDKKRDPFREKITEIMTEIQNYCQLHPKSEFGTQTYEQWVISEERRAAKEENRKERVCAEHLKKYNDALVINDNIRMVDAYNHLNNFYKEEKSKKTVRSDDDDDDEPAVSKQDETDEFLIGLFHAKKKQLKKLAGKPEHENEKLIQLRNTLMEEFSKTKEPRGIIFTKTRLSAFALFQWIQDNPKFEEVGIKARYLIGSGHNSEMKPMTQNEQREVIDKFRCGNVNLLIATTVAEEGLDIKECNIVIRYGLVTNEIAMLQARGRARADESTYALVASTGSGAVEREDVNIFREKMMYKAIQRVQKMPQEEYLNKIENFQLQSIVEKQMKAKRDQRKTYKKNPSLITFLCKNCHKLICSGEDIQVIEDMHHVSVKKDFQSLYHTRENKTLQDKNADYQTNGEIICKDCGQLSHDSELKSKEGLCIEPVTIVRRLQTFITPIIHKLSVLFLVVNKDDSPRALTLEDYLSGKFQYKTFFPYWVSDNEYLHQSAEDNIILYNVERNYATTIMTNRTMVYVYQNDIYLKQSPREAPIKITSDGKQNEIFNGIPDWVYEEEMLATKYALWWSPSGRYLAYVQFNDSDIPVIEYSYFGEDQYPRKIIIPYPKAGAKNPTVKVFIVDTTYPEVFHPKEVPVPAIITSSDYYFTWLTWVTDTRICVQWLKRIQNFSVLAICDFRDHSNTWDCPEFFVSTPYFTSDSSSYYKIFSDKNGYKHIHYINGSVENAIQVTSGEWEAIYIFRVTNDAMYGGPCSQNVKETFSISWITYLASKEGIIVALVDGRGTAYQGDKILHAVYRRLGVYEVEDQISAVKKFIEMGFIDEKRVAIWGWSYGGYVTSLALGSGSGVFKCGMAVAPVSSWEYYASIYTERFMGLPVESDNLEHYKNSTVMARAKNFQNVEYLLIHGTADDNVHFQNSAQIAKALVNAQVDFQAMAMKMKSIYFVAGLLLMIVQGSWQNPLQDTEEKSRPFKASQSEPLDESRQLNEVKRHSQGTFTSDYTKYLDTIRAQDFVQWLMSTKRNGQQGQEDKENNKVPDQLSSNAISKRHAEFERHAEGTYTSDITSYLEGQAAKEFIAWLVNGRGRRDFPEEALVAEEMGRRHADGTFTSDINKVLDDMAAKEFLKWLINTKVTQRQMNKESPSKSDSRRTYTLQDYLNNDYGYKTPNLQWISGNQYLHETNNGNILLISADNGTSSVILANTTLDKYKASTAILSPDQKFALLRYNYRKLWRHSFTASYHIYNFSSSSILDDGLLPNDIQYISWSPVGHKLAYVWNNNVYVKASPAAAPVEITQNGEENKFFNGIPDWVYEEEMFGTNSALWWSPNGNFLAYAAFDDTKVPVIEYSFYSEDTLQYPKTIRISYPKAGATNPTVKFFIVDTRLFSNPSPVEISPPIEIKSGDHYLSAVTWVTDERICLQWLRRIQNFSVLTVCDFENATWLCPEGKQLTEESTTGWIGRFQPSVPYFAPDNATYYKVFSNAAGYKHIHYINGSQAPVPITSGKWEVISIEAVTKDFLVLLESSPSSPKCVSCDLRQERCQYYSVSFSKDAQYYQLNCLGPGLPISTLHKSIDDQVLRYLKNNTEVESALEDIQMPTKKFGTLSVGGYGDGSNVFLNDLQCMSNYFSGELTLVKLFSLVDLWYEMVLPPHFDSSKKYPLLLDVYAGPCSQKVDYTFELSWATYLASTEQIIVASFDGRGSGYQGDEIMHAINRRLGTYEVEDQITAARKFSEMSFVDKDRIAIWGWSYGGYVTSMVLGSGSGVFKCGIAVAPVSHWQYYDSIYTERYMGLPTASDNLKNYSSSTVMARAEKFKEVEYLLIHGTADDNVHFQQAAQISKALVDAEVDFQAMWYTDKDHAISGQAHKHIYTHMSHFIKQCFSLP</sequence>
<dbReference type="InterPro" id="IPR031964">
    <property type="entry name" value="CARD_dom"/>
</dbReference>
<evidence type="ECO:0000256" key="46">
    <source>
        <dbReference type="SAM" id="MobiDB-lite"/>
    </source>
</evidence>
<evidence type="ECO:0000256" key="14">
    <source>
        <dbReference type="ARBA" id="ARBA00022438"/>
    </source>
</evidence>
<dbReference type="InterPro" id="IPR040522">
    <property type="entry name" value="DPPIV_rep"/>
</dbReference>
<keyword evidence="21" id="KW-0645">Protease</keyword>
<dbReference type="InterPro" id="IPR014001">
    <property type="entry name" value="Helicase_ATP-bd"/>
</dbReference>
<evidence type="ECO:0000256" key="8">
    <source>
        <dbReference type="ARBA" id="ARBA00006866"/>
    </source>
</evidence>
<dbReference type="CDD" id="cd12090">
    <property type="entry name" value="MDA5_ID"/>
    <property type="match status" value="1"/>
</dbReference>
<evidence type="ECO:0000256" key="9">
    <source>
        <dbReference type="ARBA" id="ARBA00008369"/>
    </source>
</evidence>